<dbReference type="InterPro" id="IPR033741">
    <property type="entry name" value="SQSTM_UBA"/>
</dbReference>
<feature type="region of interest" description="Disordered" evidence="7">
    <location>
        <begin position="394"/>
        <end position="419"/>
    </location>
</feature>
<evidence type="ECO:0000259" key="9">
    <source>
        <dbReference type="PROSITE" id="PS50135"/>
    </source>
</evidence>
<dbReference type="Pfam" id="PF16577">
    <property type="entry name" value="UBA_5"/>
    <property type="match status" value="1"/>
</dbReference>
<keyword evidence="11" id="KW-1185">Reference proteome</keyword>
<name>A0ABR3IKZ6_LOXSC</name>
<dbReference type="SMART" id="SM00165">
    <property type="entry name" value="UBA"/>
    <property type="match status" value="1"/>
</dbReference>
<evidence type="ECO:0000256" key="6">
    <source>
        <dbReference type="PROSITE-ProRule" id="PRU00228"/>
    </source>
</evidence>
<dbReference type="Gene3D" id="3.10.20.90">
    <property type="entry name" value="Phosphatidylinositol 3-kinase Catalytic Subunit, Chain A, domain 1"/>
    <property type="match status" value="1"/>
</dbReference>
<dbReference type="Gene3D" id="3.30.60.90">
    <property type="match status" value="1"/>
</dbReference>
<evidence type="ECO:0000256" key="1">
    <source>
        <dbReference type="ARBA" id="ARBA00004123"/>
    </source>
</evidence>
<dbReference type="InterPro" id="IPR052260">
    <property type="entry name" value="Autophagy_Rcpt_SigReg"/>
</dbReference>
<dbReference type="SUPFAM" id="SSF57850">
    <property type="entry name" value="RING/U-box"/>
    <property type="match status" value="1"/>
</dbReference>
<keyword evidence="4" id="KW-0862">Zinc</keyword>
<dbReference type="InterPro" id="IPR009060">
    <property type="entry name" value="UBA-like_sf"/>
</dbReference>
<feature type="region of interest" description="Disordered" evidence="7">
    <location>
        <begin position="436"/>
        <end position="464"/>
    </location>
</feature>
<evidence type="ECO:0000256" key="5">
    <source>
        <dbReference type="ARBA" id="ARBA00023242"/>
    </source>
</evidence>
<dbReference type="PROSITE" id="PS50030">
    <property type="entry name" value="UBA"/>
    <property type="match status" value="1"/>
</dbReference>
<keyword evidence="2" id="KW-0479">Metal-binding</keyword>
<dbReference type="PANTHER" id="PTHR15090:SF0">
    <property type="entry name" value="SEQUESTOSOME-1"/>
    <property type="match status" value="1"/>
</dbReference>
<feature type="domain" description="ZZ-type" evidence="9">
    <location>
        <begin position="126"/>
        <end position="176"/>
    </location>
</feature>
<keyword evidence="3 6" id="KW-0863">Zinc-finger</keyword>
<dbReference type="InterPro" id="IPR000270">
    <property type="entry name" value="PB1_dom"/>
</dbReference>
<comment type="caution">
    <text evidence="10">The sequence shown here is derived from an EMBL/GenBank/DDBJ whole genome shotgun (WGS) entry which is preliminary data.</text>
</comment>
<evidence type="ECO:0000256" key="7">
    <source>
        <dbReference type="SAM" id="MobiDB-lite"/>
    </source>
</evidence>
<dbReference type="Pfam" id="PF00569">
    <property type="entry name" value="ZZ"/>
    <property type="match status" value="1"/>
</dbReference>
<dbReference type="SUPFAM" id="SSF46934">
    <property type="entry name" value="UBA-like"/>
    <property type="match status" value="1"/>
</dbReference>
<sequence>MFQIAVPATFKVFTHWDDNSKPEVRRFTVGKSSVDRFHKLNEILQGVFPKLKTKTYSVTWKDEDGDDITISTDEELTSILSIPSGFSKVIKFNVFVNGDEENGDECDATIPAVFDSLFVGPANLCHRGVKCDGCDSSVVGFRYKCSSCEDFDLCSRCEASGKHPGHCMVRIPSPIMPHAMIKSAIKKSRQFLKSVVNDNNNRSCYRRPCKSSLGAIAAILNELSNLAHCIAEKEVKHQEKAESLNKETLVDCGTMNKEKETGFKFGINPKLQVKKDDDEQKQTAFPAWGFGAPPLGQTSTRVEEPVVLPPTTAANPQIGHFPPHGCFPRPGPKKPQFGAFGPAVMGPGGFAQPCVEGYPKQNPFGSVHAFASSNAFGNSIGFGTSNGYGTTFGSQQSSCVPFSQPAPQHEPTQATNSEPVLIAQPETVQIAKPEPTLATQPQPADPKAEPTLHHSQAFGNSIGFGTSNGYGTTFGTQQSSCVPFSQPAPQPEPIQVTNSETVPTTNPEPTPAAQPQPAAPETEPTPHHPQPHIDQAIKQMLAMGFTNEGGWLTQLVESEDGDIAAVLEYLPQSVQSNNNANSSMV</sequence>
<evidence type="ECO:0000256" key="4">
    <source>
        <dbReference type="ARBA" id="ARBA00022833"/>
    </source>
</evidence>
<evidence type="ECO:0008006" key="12">
    <source>
        <dbReference type="Google" id="ProtNLM"/>
    </source>
</evidence>
<dbReference type="Pfam" id="PF00564">
    <property type="entry name" value="PB1"/>
    <property type="match status" value="1"/>
</dbReference>
<dbReference type="SUPFAM" id="SSF54277">
    <property type="entry name" value="CAD &amp; PB1 domains"/>
    <property type="match status" value="1"/>
</dbReference>
<evidence type="ECO:0000313" key="10">
    <source>
        <dbReference type="EMBL" id="KAL0901757.1"/>
    </source>
</evidence>
<feature type="compositionally biased region" description="Polar residues" evidence="7">
    <location>
        <begin position="453"/>
        <end position="464"/>
    </location>
</feature>
<reference evidence="10 11" key="1">
    <citation type="submission" date="2024-06" db="EMBL/GenBank/DDBJ databases">
        <title>A chromosome-level genome assembly of beet webworm, Loxostege sticticalis.</title>
        <authorList>
            <person name="Zhang Y."/>
        </authorList>
    </citation>
    <scope>NUCLEOTIDE SEQUENCE [LARGE SCALE GENOMIC DNA]</scope>
    <source>
        <strain evidence="10">AQ026</strain>
        <tissue evidence="10">Whole body</tissue>
    </source>
</reference>
<dbReference type="SMART" id="SM00291">
    <property type="entry name" value="ZnF_ZZ"/>
    <property type="match status" value="1"/>
</dbReference>
<gene>
    <name evidence="10" type="ORF">ABMA27_006934</name>
</gene>
<proteinExistence type="predicted"/>
<dbReference type="InterPro" id="IPR015940">
    <property type="entry name" value="UBA"/>
</dbReference>
<dbReference type="Proteomes" id="UP001549920">
    <property type="component" value="Unassembled WGS sequence"/>
</dbReference>
<feature type="region of interest" description="Disordered" evidence="7">
    <location>
        <begin position="478"/>
        <end position="531"/>
    </location>
</feature>
<dbReference type="PROSITE" id="PS50135">
    <property type="entry name" value="ZF_ZZ_2"/>
    <property type="match status" value="1"/>
</dbReference>
<evidence type="ECO:0000313" key="11">
    <source>
        <dbReference type="Proteomes" id="UP001549920"/>
    </source>
</evidence>
<comment type="subcellular location">
    <subcellularLocation>
        <location evidence="1">Nucleus</location>
    </subcellularLocation>
</comment>
<dbReference type="Gene3D" id="1.10.8.10">
    <property type="entry name" value="DNA helicase RuvA subunit, C-terminal domain"/>
    <property type="match status" value="1"/>
</dbReference>
<keyword evidence="5" id="KW-0539">Nucleus</keyword>
<dbReference type="PANTHER" id="PTHR15090">
    <property type="entry name" value="SEQUESTOSOME 1-RELATED"/>
    <property type="match status" value="1"/>
</dbReference>
<dbReference type="InterPro" id="IPR000433">
    <property type="entry name" value="Znf_ZZ"/>
</dbReference>
<dbReference type="InterPro" id="IPR043145">
    <property type="entry name" value="Znf_ZZ_sf"/>
</dbReference>
<evidence type="ECO:0000259" key="8">
    <source>
        <dbReference type="PROSITE" id="PS50030"/>
    </source>
</evidence>
<evidence type="ECO:0000256" key="2">
    <source>
        <dbReference type="ARBA" id="ARBA00022723"/>
    </source>
</evidence>
<feature type="compositionally biased region" description="Polar residues" evidence="7">
    <location>
        <begin position="495"/>
        <end position="505"/>
    </location>
</feature>
<dbReference type="CDD" id="cd14320">
    <property type="entry name" value="UBA_SQSTM"/>
    <property type="match status" value="1"/>
</dbReference>
<dbReference type="CDD" id="cd02340">
    <property type="entry name" value="ZZ_NBR1_like"/>
    <property type="match status" value="1"/>
</dbReference>
<accession>A0ABR3IKZ6</accession>
<dbReference type="PROSITE" id="PS01357">
    <property type="entry name" value="ZF_ZZ_1"/>
    <property type="match status" value="1"/>
</dbReference>
<protein>
    <recommendedName>
        <fullName evidence="12">Sequestosome-1</fullName>
    </recommendedName>
</protein>
<feature type="domain" description="UBA" evidence="8">
    <location>
        <begin position="532"/>
        <end position="573"/>
    </location>
</feature>
<evidence type="ECO:0000256" key="3">
    <source>
        <dbReference type="ARBA" id="ARBA00022771"/>
    </source>
</evidence>
<dbReference type="EMBL" id="JBEUOH010000002">
    <property type="protein sequence ID" value="KAL0901757.1"/>
    <property type="molecule type" value="Genomic_DNA"/>
</dbReference>
<organism evidence="10 11">
    <name type="scientific">Loxostege sticticalis</name>
    <name type="common">Beet webworm moth</name>
    <dbReference type="NCBI Taxonomy" id="481309"/>
    <lineage>
        <taxon>Eukaryota</taxon>
        <taxon>Metazoa</taxon>
        <taxon>Ecdysozoa</taxon>
        <taxon>Arthropoda</taxon>
        <taxon>Hexapoda</taxon>
        <taxon>Insecta</taxon>
        <taxon>Pterygota</taxon>
        <taxon>Neoptera</taxon>
        <taxon>Endopterygota</taxon>
        <taxon>Lepidoptera</taxon>
        <taxon>Glossata</taxon>
        <taxon>Ditrysia</taxon>
        <taxon>Pyraloidea</taxon>
        <taxon>Crambidae</taxon>
        <taxon>Pyraustinae</taxon>
        <taxon>Loxostege</taxon>
    </lineage>
</organism>
<dbReference type="EMBL" id="JBEUOH010000002">
    <property type="protein sequence ID" value="KAL0901758.1"/>
    <property type="molecule type" value="Genomic_DNA"/>
</dbReference>
<feature type="compositionally biased region" description="Pro residues" evidence="7">
    <location>
        <begin position="506"/>
        <end position="518"/>
    </location>
</feature>